<keyword evidence="2" id="KW-1185">Reference proteome</keyword>
<gene>
    <name evidence="1" type="ORF">KC01_LOCUS27060</name>
</gene>
<protein>
    <submittedName>
        <fullName evidence="1">Uncharacterized protein</fullName>
    </submittedName>
</protein>
<accession>A0AAV2L8N1</accession>
<sequence>MRWFGLYGVPYPYSPVQNKRLCFCSCPDATVKAQPSGTVLQTPASVLWLASPRAGTRTAGFASSRAKCSGAGPDAWLELWTLAKEESESR</sequence>
<evidence type="ECO:0000313" key="1">
    <source>
        <dbReference type="EMBL" id="CAL1598697.1"/>
    </source>
</evidence>
<dbReference type="Proteomes" id="UP001497482">
    <property type="component" value="Chromosome 22"/>
</dbReference>
<dbReference type="EMBL" id="OZ035844">
    <property type="protein sequence ID" value="CAL1598697.1"/>
    <property type="molecule type" value="Genomic_DNA"/>
</dbReference>
<reference evidence="1 2" key="1">
    <citation type="submission" date="2024-04" db="EMBL/GenBank/DDBJ databases">
        <authorList>
            <person name="Waldvogel A.-M."/>
            <person name="Schoenle A."/>
        </authorList>
    </citation>
    <scope>NUCLEOTIDE SEQUENCE [LARGE SCALE GENOMIC DNA]</scope>
</reference>
<name>A0AAV2L8N1_KNICA</name>
<dbReference type="AlphaFoldDB" id="A0AAV2L8N1"/>
<organism evidence="1 2">
    <name type="scientific">Knipowitschia caucasica</name>
    <name type="common">Caucasian dwarf goby</name>
    <name type="synonym">Pomatoschistus caucasicus</name>
    <dbReference type="NCBI Taxonomy" id="637954"/>
    <lineage>
        <taxon>Eukaryota</taxon>
        <taxon>Metazoa</taxon>
        <taxon>Chordata</taxon>
        <taxon>Craniata</taxon>
        <taxon>Vertebrata</taxon>
        <taxon>Euteleostomi</taxon>
        <taxon>Actinopterygii</taxon>
        <taxon>Neopterygii</taxon>
        <taxon>Teleostei</taxon>
        <taxon>Neoteleostei</taxon>
        <taxon>Acanthomorphata</taxon>
        <taxon>Gobiaria</taxon>
        <taxon>Gobiiformes</taxon>
        <taxon>Gobioidei</taxon>
        <taxon>Gobiidae</taxon>
        <taxon>Gobiinae</taxon>
        <taxon>Knipowitschia</taxon>
    </lineage>
</organism>
<evidence type="ECO:0000313" key="2">
    <source>
        <dbReference type="Proteomes" id="UP001497482"/>
    </source>
</evidence>
<proteinExistence type="predicted"/>